<evidence type="ECO:0000313" key="2">
    <source>
        <dbReference type="EMBL" id="BBX36591.1"/>
    </source>
</evidence>
<reference evidence="2 3" key="1">
    <citation type="journal article" date="2019" name="Emerg. Microbes Infect.">
        <title>Comprehensive subspecies identification of 175 nontuberculous mycobacteria species based on 7547 genomic profiles.</title>
        <authorList>
            <person name="Matsumoto Y."/>
            <person name="Kinjo T."/>
            <person name="Motooka D."/>
            <person name="Nabeya D."/>
            <person name="Jung N."/>
            <person name="Uechi K."/>
            <person name="Horii T."/>
            <person name="Iida T."/>
            <person name="Fujita J."/>
            <person name="Nakamura S."/>
        </authorList>
    </citation>
    <scope>NUCLEOTIDE SEQUENCE [LARGE SCALE GENOMIC DNA]</scope>
    <source>
        <strain evidence="2 3">JCM 12375</strain>
    </source>
</reference>
<accession>A0ABM7I151</accession>
<evidence type="ECO:0000256" key="1">
    <source>
        <dbReference type="SAM" id="MobiDB-lite"/>
    </source>
</evidence>
<keyword evidence="3" id="KW-1185">Reference proteome</keyword>
<proteinExistence type="predicted"/>
<name>A0ABM7I151_MYCME</name>
<dbReference type="EMBL" id="AP022567">
    <property type="protein sequence ID" value="BBX36591.1"/>
    <property type="molecule type" value="Genomic_DNA"/>
</dbReference>
<organism evidence="2 3">
    <name type="scientific">Mycolicibacterium mageritense</name>
    <name type="common">Mycobacterium mageritense</name>
    <dbReference type="NCBI Taxonomy" id="53462"/>
    <lineage>
        <taxon>Bacteria</taxon>
        <taxon>Bacillati</taxon>
        <taxon>Actinomycetota</taxon>
        <taxon>Actinomycetes</taxon>
        <taxon>Mycobacteriales</taxon>
        <taxon>Mycobacteriaceae</taxon>
        <taxon>Mycolicibacterium</taxon>
    </lineage>
</organism>
<sequence>MAKRRTYKRNRKGQFAEPESDGRLWQYVSADRIVTGDQTRHGTVTSVAPGPTAEHPNAPLTPWSDLPGSRVTLEFADAPTVTVFRAAPIEVLR</sequence>
<evidence type="ECO:0000313" key="3">
    <source>
        <dbReference type="Proteomes" id="UP000465622"/>
    </source>
</evidence>
<gene>
    <name evidence="2" type="ORF">MMAGJ_58730</name>
</gene>
<dbReference type="Proteomes" id="UP000465622">
    <property type="component" value="Chromosome"/>
</dbReference>
<protein>
    <submittedName>
        <fullName evidence="2">Uncharacterized protein</fullName>
    </submittedName>
</protein>
<dbReference type="RefSeq" id="WP_036437337.1">
    <property type="nucleotide sequence ID" value="NZ_AP022567.1"/>
</dbReference>
<feature type="region of interest" description="Disordered" evidence="1">
    <location>
        <begin position="37"/>
        <end position="65"/>
    </location>
</feature>